<feature type="domain" description="Histidine kinase" evidence="7">
    <location>
        <begin position="330"/>
        <end position="557"/>
    </location>
</feature>
<dbReference type="SMART" id="SM00091">
    <property type="entry name" value="PAS"/>
    <property type="match status" value="1"/>
</dbReference>
<dbReference type="PANTHER" id="PTHR43304">
    <property type="entry name" value="PHYTOCHROME-LIKE PROTEIN CPH1"/>
    <property type="match status" value="1"/>
</dbReference>
<feature type="coiled-coil region" evidence="6">
    <location>
        <begin position="286"/>
        <end position="323"/>
    </location>
</feature>
<dbReference type="EMBL" id="RQJP01000002">
    <property type="protein sequence ID" value="RRB15357.1"/>
    <property type="molecule type" value="Genomic_DNA"/>
</dbReference>
<sequence length="559" mass="63522">MYELAKVTLNNEQGLILAHNRTMKLGELAGLSLVAQSTFATAVSQVSQDALQYGGDASLILGITRQNGAQHCIVAKIVDRRNQITRQQSSRIDSATRLVDTFKISESAKGSEVQLCVWVDVSPCITEAKFKAWKTRFSLESAESPTDEIKRKNSQLQELAERLRTSERQYQALTDSLPLMIFTATTEGKILYTNEWFRKYTGVSVAELNKTKWATVIHEDDAAAWWEKWAETAATENTFRTEIRIRNAETGVYVWHLVTVNALRDEKKEILYWNGFLVDIEAQKTVEQTLQDNRELTETKQKLEQYQHELKLNIGELNRSNQELAEFAYVASHDLQEPLRKIQSFGTLLVEQFASELSPTAQDMIQRMHLAAERMHVLIKDILAYSRLNTHHQPFRLVDLNVVVKEVVDDLEIPIREKNALIAVESLPSIYGNPLQLRQLFQNLLSNALKFMSSERPPQVRIFAQNVTIFDIPVPMRQRDASYLGISVEDNGIGFDERYHNRIFQLFQRLHGKDQYSGTGIGLTICKKVAEMHGGTIAAKSQPGHGATFTVYLPQRAVV</sequence>
<feature type="domain" description="PAS" evidence="8">
    <location>
        <begin position="166"/>
        <end position="221"/>
    </location>
</feature>
<dbReference type="GO" id="GO:0000155">
    <property type="term" value="F:phosphorelay sensor kinase activity"/>
    <property type="evidence" value="ECO:0007669"/>
    <property type="project" value="InterPro"/>
</dbReference>
<dbReference type="CDD" id="cd00082">
    <property type="entry name" value="HisKA"/>
    <property type="match status" value="1"/>
</dbReference>
<evidence type="ECO:0000256" key="6">
    <source>
        <dbReference type="SAM" id="Coils"/>
    </source>
</evidence>
<dbReference type="AlphaFoldDB" id="A0A3P1CPW0"/>
<dbReference type="InterPro" id="IPR036097">
    <property type="entry name" value="HisK_dim/P_sf"/>
</dbReference>
<evidence type="ECO:0000259" key="9">
    <source>
        <dbReference type="PROSITE" id="PS50113"/>
    </source>
</evidence>
<dbReference type="PROSITE" id="PS50109">
    <property type="entry name" value="HIS_KIN"/>
    <property type="match status" value="1"/>
</dbReference>
<feature type="coiled-coil region" evidence="6">
    <location>
        <begin position="146"/>
        <end position="176"/>
    </location>
</feature>
<dbReference type="InterPro" id="IPR035965">
    <property type="entry name" value="PAS-like_dom_sf"/>
</dbReference>
<dbReference type="Pfam" id="PF08447">
    <property type="entry name" value="PAS_3"/>
    <property type="match status" value="1"/>
</dbReference>
<keyword evidence="5" id="KW-0418">Kinase</keyword>
<evidence type="ECO:0000256" key="5">
    <source>
        <dbReference type="ARBA" id="ARBA00022777"/>
    </source>
</evidence>
<dbReference type="SMART" id="SM00388">
    <property type="entry name" value="HisKA"/>
    <property type="match status" value="1"/>
</dbReference>
<dbReference type="InterPro" id="IPR036890">
    <property type="entry name" value="HATPase_C_sf"/>
</dbReference>
<evidence type="ECO:0000256" key="3">
    <source>
        <dbReference type="ARBA" id="ARBA00022553"/>
    </source>
</evidence>
<evidence type="ECO:0000259" key="8">
    <source>
        <dbReference type="PROSITE" id="PS50112"/>
    </source>
</evidence>
<feature type="domain" description="PAC" evidence="9">
    <location>
        <begin position="239"/>
        <end position="292"/>
    </location>
</feature>
<comment type="caution">
    <text evidence="10">The sequence shown here is derived from an EMBL/GenBank/DDBJ whole genome shotgun (WGS) entry which is preliminary data.</text>
</comment>
<evidence type="ECO:0000256" key="1">
    <source>
        <dbReference type="ARBA" id="ARBA00000085"/>
    </source>
</evidence>
<dbReference type="PANTHER" id="PTHR43304:SF1">
    <property type="entry name" value="PAC DOMAIN-CONTAINING PROTEIN"/>
    <property type="match status" value="1"/>
</dbReference>
<dbReference type="SUPFAM" id="SSF47384">
    <property type="entry name" value="Homodimeric domain of signal transducing histidine kinase"/>
    <property type="match status" value="1"/>
</dbReference>
<dbReference type="PRINTS" id="PR00344">
    <property type="entry name" value="BCTRLSENSOR"/>
</dbReference>
<comment type="catalytic activity">
    <reaction evidence="1">
        <text>ATP + protein L-histidine = ADP + protein N-phospho-L-histidine.</text>
        <dbReference type="EC" id="2.7.13.3"/>
    </reaction>
</comment>
<evidence type="ECO:0000256" key="2">
    <source>
        <dbReference type="ARBA" id="ARBA00012438"/>
    </source>
</evidence>
<dbReference type="Pfam" id="PF00512">
    <property type="entry name" value="HisKA"/>
    <property type="match status" value="1"/>
</dbReference>
<dbReference type="InterPro" id="IPR004358">
    <property type="entry name" value="Sig_transdc_His_kin-like_C"/>
</dbReference>
<dbReference type="InterPro" id="IPR003661">
    <property type="entry name" value="HisK_dim/P_dom"/>
</dbReference>
<dbReference type="InterPro" id="IPR000014">
    <property type="entry name" value="PAS"/>
</dbReference>
<organism evidence="10 11">
    <name type="scientific">Larkinella knui</name>
    <dbReference type="NCBI Taxonomy" id="2025310"/>
    <lineage>
        <taxon>Bacteria</taxon>
        <taxon>Pseudomonadati</taxon>
        <taxon>Bacteroidota</taxon>
        <taxon>Cytophagia</taxon>
        <taxon>Cytophagales</taxon>
        <taxon>Spirosomataceae</taxon>
        <taxon>Larkinella</taxon>
    </lineage>
</organism>
<reference evidence="10 11" key="1">
    <citation type="submission" date="2018-11" db="EMBL/GenBank/DDBJ databases">
        <authorList>
            <person name="Zhou Z."/>
            <person name="Wang G."/>
        </authorList>
    </citation>
    <scope>NUCLEOTIDE SEQUENCE [LARGE SCALE GENOMIC DNA]</scope>
    <source>
        <strain evidence="10 11">KCTC42998</strain>
    </source>
</reference>
<dbReference type="FunFam" id="3.30.565.10:FF:000006">
    <property type="entry name" value="Sensor histidine kinase WalK"/>
    <property type="match status" value="1"/>
</dbReference>
<dbReference type="PROSITE" id="PS50113">
    <property type="entry name" value="PAC"/>
    <property type="match status" value="1"/>
</dbReference>
<dbReference type="Gene3D" id="3.30.565.10">
    <property type="entry name" value="Histidine kinase-like ATPase, C-terminal domain"/>
    <property type="match status" value="1"/>
</dbReference>
<dbReference type="CDD" id="cd00130">
    <property type="entry name" value="PAS"/>
    <property type="match status" value="1"/>
</dbReference>
<dbReference type="Proteomes" id="UP000274271">
    <property type="component" value="Unassembled WGS sequence"/>
</dbReference>
<gene>
    <name evidence="10" type="ORF">EHT87_12535</name>
</gene>
<evidence type="ECO:0000313" key="11">
    <source>
        <dbReference type="Proteomes" id="UP000274271"/>
    </source>
</evidence>
<keyword evidence="11" id="KW-1185">Reference proteome</keyword>
<name>A0A3P1CPW0_9BACT</name>
<dbReference type="SUPFAM" id="SSF55785">
    <property type="entry name" value="PYP-like sensor domain (PAS domain)"/>
    <property type="match status" value="1"/>
</dbReference>
<dbReference type="PROSITE" id="PS50112">
    <property type="entry name" value="PAS"/>
    <property type="match status" value="1"/>
</dbReference>
<dbReference type="SUPFAM" id="SSF55874">
    <property type="entry name" value="ATPase domain of HSP90 chaperone/DNA topoisomerase II/histidine kinase"/>
    <property type="match status" value="1"/>
</dbReference>
<dbReference type="InterPro" id="IPR052162">
    <property type="entry name" value="Sensor_kinase/Photoreceptor"/>
</dbReference>
<dbReference type="InterPro" id="IPR013655">
    <property type="entry name" value="PAS_fold_3"/>
</dbReference>
<keyword evidence="3" id="KW-0597">Phosphoprotein</keyword>
<dbReference type="NCBIfam" id="TIGR00229">
    <property type="entry name" value="sensory_box"/>
    <property type="match status" value="1"/>
</dbReference>
<dbReference type="Pfam" id="PF02518">
    <property type="entry name" value="HATPase_c"/>
    <property type="match status" value="1"/>
</dbReference>
<proteinExistence type="predicted"/>
<dbReference type="InterPro" id="IPR000700">
    <property type="entry name" value="PAS-assoc_C"/>
</dbReference>
<protein>
    <recommendedName>
        <fullName evidence="2">histidine kinase</fullName>
        <ecNumber evidence="2">2.7.13.3</ecNumber>
    </recommendedName>
</protein>
<dbReference type="RefSeq" id="WP_124906961.1">
    <property type="nucleotide sequence ID" value="NZ_RQJP01000002.1"/>
</dbReference>
<dbReference type="Gene3D" id="1.10.287.130">
    <property type="match status" value="1"/>
</dbReference>
<evidence type="ECO:0000259" key="7">
    <source>
        <dbReference type="PROSITE" id="PS50109"/>
    </source>
</evidence>
<keyword evidence="4" id="KW-0808">Transferase</keyword>
<evidence type="ECO:0000313" key="10">
    <source>
        <dbReference type="EMBL" id="RRB15357.1"/>
    </source>
</evidence>
<keyword evidence="6" id="KW-0175">Coiled coil</keyword>
<evidence type="ECO:0000256" key="4">
    <source>
        <dbReference type="ARBA" id="ARBA00022679"/>
    </source>
</evidence>
<dbReference type="OrthoDB" id="9766459at2"/>
<dbReference type="SMART" id="SM00387">
    <property type="entry name" value="HATPase_c"/>
    <property type="match status" value="1"/>
</dbReference>
<dbReference type="Gene3D" id="3.30.450.20">
    <property type="entry name" value="PAS domain"/>
    <property type="match status" value="1"/>
</dbReference>
<dbReference type="InterPro" id="IPR005467">
    <property type="entry name" value="His_kinase_dom"/>
</dbReference>
<accession>A0A3P1CPW0</accession>
<dbReference type="EC" id="2.7.13.3" evidence="2"/>
<dbReference type="InterPro" id="IPR003594">
    <property type="entry name" value="HATPase_dom"/>
</dbReference>